<protein>
    <submittedName>
        <fullName evidence="3">Uncharacterized protein</fullName>
    </submittedName>
</protein>
<dbReference type="AlphaFoldDB" id="A0A699HRR1"/>
<evidence type="ECO:0000313" key="3">
    <source>
        <dbReference type="EMBL" id="GEY65272.1"/>
    </source>
</evidence>
<dbReference type="EMBL" id="BKCJ010197154">
    <property type="protein sequence ID" value="GEY65272.1"/>
    <property type="molecule type" value="Genomic_DNA"/>
</dbReference>
<feature type="coiled-coil region" evidence="1">
    <location>
        <begin position="103"/>
        <end position="165"/>
    </location>
</feature>
<accession>A0A699HRR1</accession>
<comment type="caution">
    <text evidence="3">The sequence shown here is derived from an EMBL/GenBank/DDBJ whole genome shotgun (WGS) entry which is preliminary data.</text>
</comment>
<keyword evidence="1" id="KW-0175">Coiled coil</keyword>
<evidence type="ECO:0000256" key="1">
    <source>
        <dbReference type="SAM" id="Coils"/>
    </source>
</evidence>
<sequence length="287" mass="33204">MFLNQFQYQNEDFSDDTTPSVARRFRNEVKSTIVTLQRVVKQKMTLNIHNWSSSAHQEIHKIVKDEILPIVNQVDARVQNFKIQCLKEVAKFVRDFKSLAKEADESLVKYKALELEIERLLRAVLSQDIMSVVQNNSVEVTSNLQTELERTKERFENYINKKEKNMLNFGMIAQLGDLTDKSKDTLCVTNTLDPLPQKLENENVELEFQVYEQKDTTRGTSANTKFAKQSILRKPPSSSRPKLYAGTPLPKSTALPKVVRRMLCQIKSLQTRFLPLKNQLYSQEYLG</sequence>
<organism evidence="3">
    <name type="scientific">Tanacetum cinerariifolium</name>
    <name type="common">Dalmatian daisy</name>
    <name type="synonym">Chrysanthemum cinerariifolium</name>
    <dbReference type="NCBI Taxonomy" id="118510"/>
    <lineage>
        <taxon>Eukaryota</taxon>
        <taxon>Viridiplantae</taxon>
        <taxon>Streptophyta</taxon>
        <taxon>Embryophyta</taxon>
        <taxon>Tracheophyta</taxon>
        <taxon>Spermatophyta</taxon>
        <taxon>Magnoliopsida</taxon>
        <taxon>eudicotyledons</taxon>
        <taxon>Gunneridae</taxon>
        <taxon>Pentapetalae</taxon>
        <taxon>asterids</taxon>
        <taxon>campanulids</taxon>
        <taxon>Asterales</taxon>
        <taxon>Asteraceae</taxon>
        <taxon>Asteroideae</taxon>
        <taxon>Anthemideae</taxon>
        <taxon>Anthemidinae</taxon>
        <taxon>Tanacetum</taxon>
    </lineage>
</organism>
<name>A0A699HRR1_TANCI</name>
<gene>
    <name evidence="3" type="ORF">Tci_437246</name>
</gene>
<evidence type="ECO:0000256" key="2">
    <source>
        <dbReference type="SAM" id="MobiDB-lite"/>
    </source>
</evidence>
<proteinExistence type="predicted"/>
<feature type="region of interest" description="Disordered" evidence="2">
    <location>
        <begin position="219"/>
        <end position="247"/>
    </location>
</feature>
<reference evidence="3" key="1">
    <citation type="journal article" date="2019" name="Sci. Rep.">
        <title>Draft genome of Tanacetum cinerariifolium, the natural source of mosquito coil.</title>
        <authorList>
            <person name="Yamashiro T."/>
            <person name="Shiraishi A."/>
            <person name="Satake H."/>
            <person name="Nakayama K."/>
        </authorList>
    </citation>
    <scope>NUCLEOTIDE SEQUENCE</scope>
</reference>